<dbReference type="SUPFAM" id="SSF89550">
    <property type="entry name" value="PHP domain-like"/>
    <property type="match status" value="1"/>
</dbReference>
<dbReference type="GO" id="GO:0004534">
    <property type="term" value="F:5'-3' RNA exonuclease activity"/>
    <property type="evidence" value="ECO:0007669"/>
    <property type="project" value="TreeGrafter"/>
</dbReference>
<dbReference type="PANTHER" id="PTHR42924:SF3">
    <property type="entry name" value="POLYMERASE_HISTIDINOL PHOSPHATASE N-TERMINAL DOMAIN-CONTAINING PROTEIN"/>
    <property type="match status" value="1"/>
</dbReference>
<dbReference type="CDD" id="cd07438">
    <property type="entry name" value="PHP_HisPPase_AMP"/>
    <property type="match status" value="1"/>
</dbReference>
<protein>
    <submittedName>
        <fullName evidence="2">PHP family metal-dependent phosphoesterase</fullName>
    </submittedName>
</protein>
<organism evidence="2 3">
    <name type="scientific">Candidatus Kinetoplastidibacterium crithidiae TCC036E</name>
    <dbReference type="NCBI Taxonomy" id="1208918"/>
    <lineage>
        <taxon>Bacteria</taxon>
        <taxon>Pseudomonadati</taxon>
        <taxon>Pseudomonadota</taxon>
        <taxon>Betaproteobacteria</taxon>
        <taxon>Candidatus Kinetoplastidibacterium</taxon>
    </lineage>
</organism>
<dbReference type="InterPro" id="IPR016195">
    <property type="entry name" value="Pol/histidinol_Pase-like"/>
</dbReference>
<dbReference type="PANTHER" id="PTHR42924">
    <property type="entry name" value="EXONUCLEASE"/>
    <property type="match status" value="1"/>
</dbReference>
<name>M1L4F4_9PROT</name>
<dbReference type="GO" id="GO:0035312">
    <property type="term" value="F:5'-3' DNA exonuclease activity"/>
    <property type="evidence" value="ECO:0007669"/>
    <property type="project" value="TreeGrafter"/>
</dbReference>
<dbReference type="KEGG" id="kct:CDEE_0565"/>
<dbReference type="eggNOG" id="COG0613">
    <property type="taxonomic scope" value="Bacteria"/>
</dbReference>
<sequence length="280" mass="32104">MNYNNLLVDLHCHSDISDGLLSPRDLAYTIHNSNINTWSLTDHDTVDGLSEAQNESKKLDLAFINGVEISSDWDGRTIHILGLYIDYNNNCLLEGLESNINCRKTRAFNIVKHLDSLGFHGSDSLLSSRLNNKSSIIGRLHFARFLVQSGYCKSIKKVFLKYLSDDFFKNSDKYAPLHDVISWIKNAGGVAVIAHPLNYKFSNIELDKLMERFADLGGECVEIPLFQNHKNYELIIYLIKKYNFYISCGSDFHSFKDNLMTKERFSKIPSDLKNIWCNFL</sequence>
<dbReference type="InterPro" id="IPR052018">
    <property type="entry name" value="PHP_domain"/>
</dbReference>
<dbReference type="Gene3D" id="3.20.20.140">
    <property type="entry name" value="Metal-dependent hydrolases"/>
    <property type="match status" value="1"/>
</dbReference>
<gene>
    <name evidence="2" type="ORF">CDEE_0565</name>
</gene>
<dbReference type="Proteomes" id="UP000011686">
    <property type="component" value="Chromosome"/>
</dbReference>
<keyword evidence="3" id="KW-1185">Reference proteome</keyword>
<dbReference type="SMART" id="SM00481">
    <property type="entry name" value="POLIIIAc"/>
    <property type="match status" value="1"/>
</dbReference>
<dbReference type="PATRIC" id="fig|1208918.3.peg.296"/>
<dbReference type="RefSeq" id="WP_015238570.1">
    <property type="nucleotide sequence ID" value="NC_020283.1"/>
</dbReference>
<dbReference type="AlphaFoldDB" id="M1L4F4"/>
<dbReference type="InterPro" id="IPR003141">
    <property type="entry name" value="Pol/His_phosphatase_N"/>
</dbReference>
<dbReference type="Gene3D" id="1.10.150.650">
    <property type="match status" value="1"/>
</dbReference>
<evidence type="ECO:0000259" key="1">
    <source>
        <dbReference type="SMART" id="SM00481"/>
    </source>
</evidence>
<evidence type="ECO:0000313" key="3">
    <source>
        <dbReference type="Proteomes" id="UP000011686"/>
    </source>
</evidence>
<dbReference type="Pfam" id="PF02811">
    <property type="entry name" value="PHP"/>
    <property type="match status" value="1"/>
</dbReference>
<dbReference type="EMBL" id="CP003804">
    <property type="protein sequence ID" value="AGF47598.1"/>
    <property type="molecule type" value="Genomic_DNA"/>
</dbReference>
<reference evidence="2 3" key="1">
    <citation type="journal article" date="2013" name="Genome Biol. Evol.">
        <title>Genome evolution and phylogenomic analysis of candidatus kinetoplastibacterium, the betaproteobacterial endosymbionts of strigomonas and angomonas.</title>
        <authorList>
            <person name="Alves J.M."/>
            <person name="Serrano M.G."/>
            <person name="Maia da Silva F."/>
            <person name="Voegtly L.J."/>
            <person name="Matveyev A.V."/>
            <person name="Teixeira M.M."/>
            <person name="Camargo E.P."/>
            <person name="Buck G.A."/>
        </authorList>
    </citation>
    <scope>NUCLEOTIDE SEQUENCE [LARGE SCALE GENOMIC DNA]</scope>
    <source>
        <strain evidence="2 3">TCC036E</strain>
    </source>
</reference>
<accession>M1L4F4</accession>
<evidence type="ECO:0000313" key="2">
    <source>
        <dbReference type="EMBL" id="AGF47598.1"/>
    </source>
</evidence>
<dbReference type="InterPro" id="IPR004013">
    <property type="entry name" value="PHP_dom"/>
</dbReference>
<dbReference type="HOGENOM" id="CLU_067347_0_0_4"/>
<proteinExistence type="predicted"/>
<feature type="domain" description="Polymerase/histidinol phosphatase N-terminal" evidence="1">
    <location>
        <begin position="8"/>
        <end position="73"/>
    </location>
</feature>
<dbReference type="STRING" id="1208918.CDEE_0565"/>